<gene>
    <name evidence="2" type="ORF">CXB51_003364</name>
</gene>
<dbReference type="Gene3D" id="2.120.10.10">
    <property type="match status" value="2"/>
</dbReference>
<organism evidence="2 3">
    <name type="scientific">Gossypium anomalum</name>
    <dbReference type="NCBI Taxonomy" id="47600"/>
    <lineage>
        <taxon>Eukaryota</taxon>
        <taxon>Viridiplantae</taxon>
        <taxon>Streptophyta</taxon>
        <taxon>Embryophyta</taxon>
        <taxon>Tracheophyta</taxon>
        <taxon>Spermatophyta</taxon>
        <taxon>Magnoliopsida</taxon>
        <taxon>eudicotyledons</taxon>
        <taxon>Gunneridae</taxon>
        <taxon>Pentapetalae</taxon>
        <taxon>rosids</taxon>
        <taxon>malvids</taxon>
        <taxon>Malvales</taxon>
        <taxon>Malvaceae</taxon>
        <taxon>Malvoideae</taxon>
        <taxon>Gossypium</taxon>
    </lineage>
</organism>
<dbReference type="Pfam" id="PF13088">
    <property type="entry name" value="BNR_2"/>
    <property type="match status" value="2"/>
</dbReference>
<keyword evidence="3" id="KW-1185">Reference proteome</keyword>
<dbReference type="InterPro" id="IPR036278">
    <property type="entry name" value="Sialidase_sf"/>
</dbReference>
<dbReference type="EMBL" id="JAHUZN010000002">
    <property type="protein sequence ID" value="KAG8501239.1"/>
    <property type="molecule type" value="Genomic_DNA"/>
</dbReference>
<dbReference type="AlphaFoldDB" id="A0A8J5Z5W1"/>
<dbReference type="InterPro" id="IPR011040">
    <property type="entry name" value="Sialidase"/>
</dbReference>
<feature type="domain" description="Sialidase" evidence="1">
    <location>
        <begin position="277"/>
        <end position="407"/>
    </location>
</feature>
<protein>
    <recommendedName>
        <fullName evidence="1">Sialidase domain-containing protein</fullName>
    </recommendedName>
</protein>
<name>A0A8J5Z5W1_9ROSI</name>
<dbReference type="CDD" id="cd15482">
    <property type="entry name" value="Sialidase_non-viral"/>
    <property type="match status" value="1"/>
</dbReference>
<accession>A0A8J5Z5W1</accession>
<proteinExistence type="predicted"/>
<evidence type="ECO:0000313" key="3">
    <source>
        <dbReference type="Proteomes" id="UP000701853"/>
    </source>
</evidence>
<dbReference type="Proteomes" id="UP000701853">
    <property type="component" value="Chromosome 2"/>
</dbReference>
<feature type="domain" description="Sialidase" evidence="1">
    <location>
        <begin position="110"/>
        <end position="210"/>
    </location>
</feature>
<evidence type="ECO:0000259" key="1">
    <source>
        <dbReference type="Pfam" id="PF13088"/>
    </source>
</evidence>
<dbReference type="PANTHER" id="PTHR43752:SF5">
    <property type="entry name" value="BNR_ASP-BOX REPEAT FAMILY PROTEIN"/>
    <property type="match status" value="1"/>
</dbReference>
<evidence type="ECO:0000313" key="2">
    <source>
        <dbReference type="EMBL" id="KAG8501239.1"/>
    </source>
</evidence>
<reference evidence="2 3" key="1">
    <citation type="journal article" date="2021" name="bioRxiv">
        <title>The Gossypium anomalum genome as a resource for cotton improvement and evolutionary analysis of hybrid incompatibility.</title>
        <authorList>
            <person name="Grover C.E."/>
            <person name="Yuan D."/>
            <person name="Arick M.A."/>
            <person name="Miller E.R."/>
            <person name="Hu G."/>
            <person name="Peterson D.G."/>
            <person name="Wendel J.F."/>
            <person name="Udall J.A."/>
        </authorList>
    </citation>
    <scope>NUCLEOTIDE SEQUENCE [LARGE SCALE GENOMIC DNA]</scope>
    <source>
        <strain evidence="2">JFW-Udall</strain>
        <tissue evidence="2">Leaf</tissue>
    </source>
</reference>
<dbReference type="OrthoDB" id="504663at2759"/>
<comment type="caution">
    <text evidence="2">The sequence shown here is derived from an EMBL/GenBank/DDBJ whole genome shotgun (WGS) entry which is preliminary data.</text>
</comment>
<sequence>MEKSVVTILFFFLLCSVLFLVSLLFSVSSFSSFHGSNFNPSPAPVTFHTSRFLQSLFPRYTKGTTSSPESLHKKRHLPIKGPLKEEFTFPAGSAPFNSCHASTIVEVSKGHFLVAYYGGTSEGAPDVKIWLQKYKGGRWYTPIVMDEEPNVPMWNPVLFKLPSDELLLFYKVGLDVQKWSGCMKRSYDKVVTWTQREQLPPGILGPSKNKYDLHSNLLWYEKLLPSVVAEWAFALWIIGGELEFLGAWAEVVMRISTILAVKSPYYVLTSFVYGMEQVTPDSGRTWKKYGPIYVKSQVLSVIQPVPYLTAKGNLRLLMRSFNNISRNHLMVDRVGVMPYLLNFPTQTQLRDGRLLLAYNTISRGELKVSLSKDDGDSWQDSLTLEETQGMEFSYPAVIQASDGLVHITYTYNRTQIKVTE</sequence>
<dbReference type="PANTHER" id="PTHR43752">
    <property type="entry name" value="BNR/ASP-BOX REPEAT FAMILY PROTEIN"/>
    <property type="match status" value="1"/>
</dbReference>
<dbReference type="SUPFAM" id="SSF50939">
    <property type="entry name" value="Sialidases"/>
    <property type="match status" value="1"/>
</dbReference>